<evidence type="ECO:0000256" key="1">
    <source>
        <dbReference type="ARBA" id="ARBA00004123"/>
    </source>
</evidence>
<keyword evidence="14" id="KW-1185">Reference proteome</keyword>
<dbReference type="InterPro" id="IPR013087">
    <property type="entry name" value="Znf_C2H2_type"/>
</dbReference>
<dbReference type="Proteomes" id="UP000030854">
    <property type="component" value="Unassembled WGS sequence"/>
</dbReference>
<evidence type="ECO:0000313" key="13">
    <source>
        <dbReference type="EMBL" id="KHJ34578.1"/>
    </source>
</evidence>
<dbReference type="InterPro" id="IPR051565">
    <property type="entry name" value="Sal_C2H2-zinc-finger"/>
</dbReference>
<evidence type="ECO:0000256" key="9">
    <source>
        <dbReference type="ARBA" id="ARBA00038474"/>
    </source>
</evidence>
<feature type="compositionally biased region" description="Basic and acidic residues" evidence="11">
    <location>
        <begin position="325"/>
        <end position="342"/>
    </location>
</feature>
<comment type="caution">
    <text evidence="13">The sequence shown here is derived from an EMBL/GenBank/DDBJ whole genome shotgun (WGS) entry which is preliminary data.</text>
</comment>
<dbReference type="Gene3D" id="3.30.160.60">
    <property type="entry name" value="Classic Zinc Finger"/>
    <property type="match status" value="2"/>
</dbReference>
<feature type="domain" description="C2H2-type" evidence="12">
    <location>
        <begin position="301"/>
        <end position="330"/>
    </location>
</feature>
<keyword evidence="7" id="KW-0804">Transcription</keyword>
<feature type="compositionally biased region" description="Polar residues" evidence="11">
    <location>
        <begin position="32"/>
        <end position="41"/>
    </location>
</feature>
<organism evidence="13 14">
    <name type="scientific">Uncinula necator</name>
    <name type="common">Grape powdery mildew</name>
    <dbReference type="NCBI Taxonomy" id="52586"/>
    <lineage>
        <taxon>Eukaryota</taxon>
        <taxon>Fungi</taxon>
        <taxon>Dikarya</taxon>
        <taxon>Ascomycota</taxon>
        <taxon>Pezizomycotina</taxon>
        <taxon>Leotiomycetes</taxon>
        <taxon>Erysiphales</taxon>
        <taxon>Erysiphaceae</taxon>
        <taxon>Erysiphe</taxon>
    </lineage>
</organism>
<dbReference type="HOGENOM" id="CLU_036835_0_0_1"/>
<name>A0A0B1P8J5_UNCNE</name>
<keyword evidence="5" id="KW-0862">Zinc</keyword>
<evidence type="ECO:0000256" key="8">
    <source>
        <dbReference type="ARBA" id="ARBA00023242"/>
    </source>
</evidence>
<evidence type="ECO:0000256" key="11">
    <source>
        <dbReference type="SAM" id="MobiDB-lite"/>
    </source>
</evidence>
<feature type="region of interest" description="Disordered" evidence="11">
    <location>
        <begin position="321"/>
        <end position="342"/>
    </location>
</feature>
<dbReference type="PROSITE" id="PS00028">
    <property type="entry name" value="ZINC_FINGER_C2H2_1"/>
    <property type="match status" value="2"/>
</dbReference>
<dbReference type="GO" id="GO:0005634">
    <property type="term" value="C:nucleus"/>
    <property type="evidence" value="ECO:0007669"/>
    <property type="project" value="UniProtKB-SubCell"/>
</dbReference>
<keyword evidence="4 10" id="KW-0863">Zinc-finger</keyword>
<evidence type="ECO:0000256" key="10">
    <source>
        <dbReference type="PROSITE-ProRule" id="PRU00042"/>
    </source>
</evidence>
<dbReference type="PROSITE" id="PS50157">
    <property type="entry name" value="ZINC_FINGER_C2H2_2"/>
    <property type="match status" value="2"/>
</dbReference>
<feature type="compositionally biased region" description="Polar residues" evidence="11">
    <location>
        <begin position="121"/>
        <end position="136"/>
    </location>
</feature>
<accession>A0A0B1P8J5</accession>
<dbReference type="AlphaFoldDB" id="A0A0B1P8J5"/>
<proteinExistence type="inferred from homology"/>
<dbReference type="InterPro" id="IPR036236">
    <property type="entry name" value="Znf_C2H2_sf"/>
</dbReference>
<feature type="region of interest" description="Disordered" evidence="11">
    <location>
        <begin position="218"/>
        <end position="259"/>
    </location>
</feature>
<keyword evidence="6" id="KW-0805">Transcription regulation</keyword>
<evidence type="ECO:0000256" key="5">
    <source>
        <dbReference type="ARBA" id="ARBA00022833"/>
    </source>
</evidence>
<comment type="subcellular location">
    <subcellularLocation>
        <location evidence="1">Nucleus</location>
    </subcellularLocation>
</comment>
<dbReference type="FunFam" id="3.30.160.60:FF:000793">
    <property type="entry name" value="C2H2 finger domain protein FlbC"/>
    <property type="match status" value="1"/>
</dbReference>
<dbReference type="Pfam" id="PF00096">
    <property type="entry name" value="zf-C2H2"/>
    <property type="match status" value="2"/>
</dbReference>
<dbReference type="SUPFAM" id="SSF57667">
    <property type="entry name" value="beta-beta-alpha zinc fingers"/>
    <property type="match status" value="1"/>
</dbReference>
<dbReference type="GO" id="GO:0008270">
    <property type="term" value="F:zinc ion binding"/>
    <property type="evidence" value="ECO:0007669"/>
    <property type="project" value="UniProtKB-KW"/>
</dbReference>
<reference evidence="13 14" key="1">
    <citation type="journal article" date="2014" name="BMC Genomics">
        <title>Adaptive genomic structural variation in the grape powdery mildew pathogen, Erysiphe necator.</title>
        <authorList>
            <person name="Jones L."/>
            <person name="Riaz S."/>
            <person name="Morales-Cruz A."/>
            <person name="Amrine K.C."/>
            <person name="McGuire B."/>
            <person name="Gubler W.D."/>
            <person name="Walker M.A."/>
            <person name="Cantu D."/>
        </authorList>
    </citation>
    <scope>NUCLEOTIDE SEQUENCE [LARGE SCALE GENOMIC DNA]</scope>
    <source>
        <strain evidence="14">c</strain>
    </source>
</reference>
<feature type="domain" description="C2H2-type" evidence="12">
    <location>
        <begin position="273"/>
        <end position="300"/>
    </location>
</feature>
<dbReference type="GO" id="GO:0000978">
    <property type="term" value="F:RNA polymerase II cis-regulatory region sequence-specific DNA binding"/>
    <property type="evidence" value="ECO:0007669"/>
    <property type="project" value="TreeGrafter"/>
</dbReference>
<feature type="region of interest" description="Disordered" evidence="11">
    <location>
        <begin position="109"/>
        <end position="137"/>
    </location>
</feature>
<evidence type="ECO:0000256" key="3">
    <source>
        <dbReference type="ARBA" id="ARBA00022737"/>
    </source>
</evidence>
<protein>
    <submittedName>
        <fullName evidence="13">Putative c2h2 finger domain-containing protein</fullName>
    </submittedName>
</protein>
<keyword evidence="8" id="KW-0539">Nucleus</keyword>
<feature type="region of interest" description="Disordered" evidence="11">
    <location>
        <begin position="149"/>
        <end position="169"/>
    </location>
</feature>
<comment type="similarity">
    <text evidence="9">Belongs to the sal C2H2-type zinc-finger protein family.</text>
</comment>
<evidence type="ECO:0000256" key="7">
    <source>
        <dbReference type="ARBA" id="ARBA00023163"/>
    </source>
</evidence>
<dbReference type="PANTHER" id="PTHR23233">
    <property type="entry name" value="SAL-LIKE PROTEIN"/>
    <property type="match status" value="1"/>
</dbReference>
<evidence type="ECO:0000259" key="12">
    <source>
        <dbReference type="PROSITE" id="PS50157"/>
    </source>
</evidence>
<evidence type="ECO:0000256" key="6">
    <source>
        <dbReference type="ARBA" id="ARBA00023015"/>
    </source>
</evidence>
<dbReference type="GO" id="GO:0000981">
    <property type="term" value="F:DNA-binding transcription factor activity, RNA polymerase II-specific"/>
    <property type="evidence" value="ECO:0007669"/>
    <property type="project" value="TreeGrafter"/>
</dbReference>
<dbReference type="PANTHER" id="PTHR23233:SF84">
    <property type="entry name" value="FI23031P1"/>
    <property type="match status" value="1"/>
</dbReference>
<keyword evidence="2" id="KW-0479">Metal-binding</keyword>
<sequence length="342" mass="37885">MTIAIENQQRFNGGINYDLPYMNTPHFSNPWTSTSSATSHNLYAPPHQNINSNINLDVKPPQPRRLPGNLPQGSYSNVHAPSPPTNNSIDNYNSHHYLNTRQELLSNNRSVSNGYEPHYSTAPSPIQNTFPANQSPYEPLPFVTSTIRPTYSLHHPDNSRRISQPNISSDNRTIHENIDASRSIIAMNSNSTSQNSYGHPVRIRDSGSVDSSIGEYTCSALPRNNPELGTGSSRTLPRPPAILGGGTSPAPPAPQSMMSQFSSKITSNTLKKHKCKVCDKRFTRPSSLQTHMYSHTGEKPFVCNMGGCGRQFSVVSNLRRHQKVHKNETRSEAGSEEHQSDE</sequence>
<dbReference type="EMBL" id="JNVN01000811">
    <property type="protein sequence ID" value="KHJ34578.1"/>
    <property type="molecule type" value="Genomic_DNA"/>
</dbReference>
<keyword evidence="3" id="KW-0677">Repeat</keyword>
<evidence type="ECO:0000256" key="4">
    <source>
        <dbReference type="ARBA" id="ARBA00022771"/>
    </source>
</evidence>
<dbReference type="STRING" id="52586.A0A0B1P8J5"/>
<dbReference type="FunFam" id="3.30.160.60:FF:000358">
    <property type="entry name" value="zinc finger protein 24"/>
    <property type="match status" value="1"/>
</dbReference>
<evidence type="ECO:0000256" key="2">
    <source>
        <dbReference type="ARBA" id="ARBA00022723"/>
    </source>
</evidence>
<dbReference type="SMART" id="SM00355">
    <property type="entry name" value="ZnF_C2H2"/>
    <property type="match status" value="2"/>
</dbReference>
<dbReference type="OMA" id="PMRSTFA"/>
<gene>
    <name evidence="13" type="ORF">EV44_g0721</name>
</gene>
<evidence type="ECO:0000313" key="14">
    <source>
        <dbReference type="Proteomes" id="UP000030854"/>
    </source>
</evidence>
<feature type="compositionally biased region" description="Polar residues" evidence="11">
    <location>
        <begin position="71"/>
        <end position="86"/>
    </location>
</feature>
<feature type="region of interest" description="Disordered" evidence="11">
    <location>
        <begin position="32"/>
        <end position="86"/>
    </location>
</feature>